<dbReference type="InterPro" id="IPR058282">
    <property type="entry name" value="DUF7976"/>
</dbReference>
<gene>
    <name evidence="1" type="ORF">GCM10009037_00150</name>
</gene>
<proteinExistence type="predicted"/>
<accession>A0A830EQQ6</accession>
<dbReference type="OrthoDB" id="167123at2157"/>
<dbReference type="Pfam" id="PF25931">
    <property type="entry name" value="DUF7976"/>
    <property type="match status" value="1"/>
</dbReference>
<dbReference type="RefSeq" id="WP_188876350.1">
    <property type="nucleotide sequence ID" value="NZ_BMPF01000001.1"/>
</dbReference>
<dbReference type="EMBL" id="BMPF01000001">
    <property type="protein sequence ID" value="GGL20830.1"/>
    <property type="molecule type" value="Genomic_DNA"/>
</dbReference>
<reference evidence="1 2" key="1">
    <citation type="journal article" date="2019" name="Int. J. Syst. Evol. Microbiol.">
        <title>The Global Catalogue of Microorganisms (GCM) 10K type strain sequencing project: providing services to taxonomists for standard genome sequencing and annotation.</title>
        <authorList>
            <consortium name="The Broad Institute Genomics Platform"/>
            <consortium name="The Broad Institute Genome Sequencing Center for Infectious Disease"/>
            <person name="Wu L."/>
            <person name="Ma J."/>
        </authorList>
    </citation>
    <scope>NUCLEOTIDE SEQUENCE [LARGE SCALE GENOMIC DNA]</scope>
    <source>
        <strain evidence="1 2">JCM 19585</strain>
    </source>
</reference>
<evidence type="ECO:0000313" key="1">
    <source>
        <dbReference type="EMBL" id="GGL20830.1"/>
    </source>
</evidence>
<evidence type="ECO:0000313" key="2">
    <source>
        <dbReference type="Proteomes" id="UP000628840"/>
    </source>
</evidence>
<keyword evidence="2" id="KW-1185">Reference proteome</keyword>
<dbReference type="AlphaFoldDB" id="A0A830EQQ6"/>
<organism evidence="1 2">
    <name type="scientific">Halarchaeum grantii</name>
    <dbReference type="NCBI Taxonomy" id="1193105"/>
    <lineage>
        <taxon>Archaea</taxon>
        <taxon>Methanobacteriati</taxon>
        <taxon>Methanobacteriota</taxon>
        <taxon>Stenosarchaea group</taxon>
        <taxon>Halobacteria</taxon>
        <taxon>Halobacteriales</taxon>
        <taxon>Halobacteriaceae</taxon>
    </lineage>
</organism>
<sequence length="71" mass="8151">MAEFDDETKRDVLRAVAEDLRAEESDEAEKIAALVHRVSDRYDASEEASSEALYRNMRHILDVSERGGLRR</sequence>
<name>A0A830EQQ6_9EURY</name>
<comment type="caution">
    <text evidence="1">The sequence shown here is derived from an EMBL/GenBank/DDBJ whole genome shotgun (WGS) entry which is preliminary data.</text>
</comment>
<protein>
    <submittedName>
        <fullName evidence="1">Uncharacterized protein</fullName>
    </submittedName>
</protein>
<dbReference type="Proteomes" id="UP000628840">
    <property type="component" value="Unassembled WGS sequence"/>
</dbReference>